<dbReference type="Proteomes" id="UP000463951">
    <property type="component" value="Chromosome"/>
</dbReference>
<evidence type="ECO:0008006" key="4">
    <source>
        <dbReference type="Google" id="ProtNLM"/>
    </source>
</evidence>
<evidence type="ECO:0000256" key="1">
    <source>
        <dbReference type="SAM" id="MobiDB-lite"/>
    </source>
</evidence>
<proteinExistence type="predicted"/>
<gene>
    <name evidence="2" type="ORF">SSPO_080040</name>
</gene>
<name>A0A499VAQ5_9ACTN</name>
<protein>
    <recommendedName>
        <fullName evidence="4">DUF2795 domain-containing protein</fullName>
    </recommendedName>
</protein>
<accession>A0A499VAQ5</accession>
<evidence type="ECO:0000313" key="2">
    <source>
        <dbReference type="EMBL" id="BBJ45286.1"/>
    </source>
</evidence>
<dbReference type="AlphaFoldDB" id="A0A499VAQ5"/>
<organism evidence="2 3">
    <name type="scientific">Streptomyces antimycoticus</name>
    <dbReference type="NCBI Taxonomy" id="68175"/>
    <lineage>
        <taxon>Bacteria</taxon>
        <taxon>Bacillati</taxon>
        <taxon>Actinomycetota</taxon>
        <taxon>Actinomycetes</taxon>
        <taxon>Kitasatosporales</taxon>
        <taxon>Streptomycetaceae</taxon>
        <taxon>Streptomyces</taxon>
        <taxon>Streptomyces violaceusniger group</taxon>
    </lineage>
</organism>
<evidence type="ECO:0000313" key="3">
    <source>
        <dbReference type="Proteomes" id="UP000463951"/>
    </source>
</evidence>
<dbReference type="InterPro" id="IPR021527">
    <property type="entry name" value="DUF2795"/>
</dbReference>
<dbReference type="Pfam" id="PF11387">
    <property type="entry name" value="DUF2795"/>
    <property type="match status" value="1"/>
</dbReference>
<reference evidence="2 3" key="1">
    <citation type="journal article" date="2020" name="Int. J. Syst. Evol. Microbiol.">
        <title>Reclassification of Streptomyces castelarensis and Streptomyces sporoclivatus as later heterotypic synonyms of Streptomyces antimycoticus.</title>
        <authorList>
            <person name="Komaki H."/>
            <person name="Tamura T."/>
        </authorList>
    </citation>
    <scope>NUCLEOTIDE SEQUENCE [LARGE SCALE GENOMIC DNA]</scope>
    <source>
        <strain evidence="2 3">NBRC 100767</strain>
    </source>
</reference>
<dbReference type="EMBL" id="AP019620">
    <property type="protein sequence ID" value="BBJ45286.1"/>
    <property type="molecule type" value="Genomic_DNA"/>
</dbReference>
<sequence length="64" mass="7293">MAKPNPTDIQKALKDASYPADRGSLVERAKDNGADRQLVDRLEHLKKDRFEGPDEVQKAIFRDK</sequence>
<feature type="region of interest" description="Disordered" evidence="1">
    <location>
        <begin position="1"/>
        <end position="32"/>
    </location>
</feature>